<keyword evidence="9" id="KW-1185">Reference proteome</keyword>
<evidence type="ECO:0000313" key="9">
    <source>
        <dbReference type="Proteomes" id="UP000198577"/>
    </source>
</evidence>
<dbReference type="EMBL" id="FOXR01000001">
    <property type="protein sequence ID" value="SFP63210.1"/>
    <property type="molecule type" value="Genomic_DNA"/>
</dbReference>
<evidence type="ECO:0000313" key="8">
    <source>
        <dbReference type="EMBL" id="SFP63210.1"/>
    </source>
</evidence>
<dbReference type="InterPro" id="IPR005467">
    <property type="entry name" value="His_kinase_dom"/>
</dbReference>
<sequence length="391" mass="45286">MVKNISPQQLDEIVKKAIEALENGKKQIFEISESARQEWKELEAKLEELQVKVKEAVEEVERLSLLEKKSRYRLMIVSKNFKLYNEDDIKMAYDTARELQIKLTLKKENEQHLIAQRTELEMRIRRAREIVERAEYLVTHVAVAMNYLIDALTNISSTLYELQKKEMMGIRIITAQEQERQRLARDIHDGPAQSLSNIVLKCELCEKLLYRDVEKARQQIGELKQLVKLSLQEIRRIIFDLRPMSLDDLGLVPTLQRYVSKFIEETGIDVALEVYDLDENALDKVVEVAVFRIVQEALNNIKKHSKATKAYIKMYIKDGFLIARIADNGVGFDKEKVEEQKRTNIYEGGFGIYGMKQRAELLKGKLTVQSQEGRGTTVLLQIPINTTEKEG</sequence>
<dbReference type="InterPro" id="IPR016381">
    <property type="entry name" value="Sig_transdc_His_kinase_DegS"/>
</dbReference>
<evidence type="ECO:0000256" key="2">
    <source>
        <dbReference type="ARBA" id="ARBA00012438"/>
    </source>
</evidence>
<dbReference type="InterPro" id="IPR003594">
    <property type="entry name" value="HATPase_dom"/>
</dbReference>
<dbReference type="PANTHER" id="PTHR24421:SF55">
    <property type="entry name" value="SENSOR HISTIDINE KINASE YDFH"/>
    <property type="match status" value="1"/>
</dbReference>
<evidence type="ECO:0000256" key="1">
    <source>
        <dbReference type="ARBA" id="ARBA00000085"/>
    </source>
</evidence>
<dbReference type="Gene3D" id="1.20.5.1930">
    <property type="match status" value="1"/>
</dbReference>
<evidence type="ECO:0000256" key="6">
    <source>
        <dbReference type="SAM" id="Coils"/>
    </source>
</evidence>
<name>A0A1I5RXQ2_9FIRM</name>
<dbReference type="STRING" id="937334.SAMN05444406_101160"/>
<comment type="catalytic activity">
    <reaction evidence="1">
        <text>ATP + protein L-histidine = ADP + protein N-phospho-L-histidine.</text>
        <dbReference type="EC" id="2.7.13.3"/>
    </reaction>
</comment>
<dbReference type="PANTHER" id="PTHR24421">
    <property type="entry name" value="NITRATE/NITRITE SENSOR PROTEIN NARX-RELATED"/>
    <property type="match status" value="1"/>
</dbReference>
<keyword evidence="5" id="KW-0902">Two-component regulatory system</keyword>
<dbReference type="InterPro" id="IPR036890">
    <property type="entry name" value="HATPase_C_sf"/>
</dbReference>
<keyword evidence="3" id="KW-0808">Transferase</keyword>
<keyword evidence="6" id="KW-0175">Coiled coil</keyword>
<dbReference type="Gene3D" id="3.30.565.10">
    <property type="entry name" value="Histidine kinase-like ATPase, C-terminal domain"/>
    <property type="match status" value="1"/>
</dbReference>
<dbReference type="CDD" id="cd16917">
    <property type="entry name" value="HATPase_UhpB-NarQ-NarX-like"/>
    <property type="match status" value="1"/>
</dbReference>
<reference evidence="8 9" key="1">
    <citation type="submission" date="2016-10" db="EMBL/GenBank/DDBJ databases">
        <authorList>
            <person name="de Groot N.N."/>
        </authorList>
    </citation>
    <scope>NUCLEOTIDE SEQUENCE [LARGE SCALE GENOMIC DNA]</scope>
    <source>
        <strain evidence="8 9">DSM 20678</strain>
    </source>
</reference>
<feature type="domain" description="Histidine kinase" evidence="7">
    <location>
        <begin position="186"/>
        <end position="386"/>
    </location>
</feature>
<accession>A0A1I5RXQ2</accession>
<dbReference type="RefSeq" id="WP_092281817.1">
    <property type="nucleotide sequence ID" value="NZ_FOXR01000001.1"/>
</dbReference>
<dbReference type="InterPro" id="IPR011712">
    <property type="entry name" value="Sig_transdc_His_kin_sub3_dim/P"/>
</dbReference>
<dbReference type="InterPro" id="IPR050482">
    <property type="entry name" value="Sensor_HK_TwoCompSys"/>
</dbReference>
<dbReference type="SUPFAM" id="SSF55874">
    <property type="entry name" value="ATPase domain of HSP90 chaperone/DNA topoisomerase II/histidine kinase"/>
    <property type="match status" value="1"/>
</dbReference>
<dbReference type="EC" id="2.7.13.3" evidence="2"/>
<proteinExistence type="predicted"/>
<dbReference type="InterPro" id="IPR008595">
    <property type="entry name" value="DegS"/>
</dbReference>
<organism evidence="8 9">
    <name type="scientific">Caldicoprobacter faecalis</name>
    <dbReference type="NCBI Taxonomy" id="937334"/>
    <lineage>
        <taxon>Bacteria</taxon>
        <taxon>Bacillati</taxon>
        <taxon>Bacillota</taxon>
        <taxon>Clostridia</taxon>
        <taxon>Caldicoprobacterales</taxon>
        <taxon>Caldicoprobacteraceae</taxon>
        <taxon>Caldicoprobacter</taxon>
    </lineage>
</organism>
<dbReference type="AlphaFoldDB" id="A0A1I5RXQ2"/>
<protein>
    <recommendedName>
        <fullName evidence="2">histidine kinase</fullName>
        <ecNumber evidence="2">2.7.13.3</ecNumber>
    </recommendedName>
</protein>
<evidence type="ECO:0000256" key="3">
    <source>
        <dbReference type="ARBA" id="ARBA00022679"/>
    </source>
</evidence>
<gene>
    <name evidence="8" type="ORF">SAMN05444406_101160</name>
</gene>
<evidence type="ECO:0000256" key="5">
    <source>
        <dbReference type="ARBA" id="ARBA00023012"/>
    </source>
</evidence>
<keyword evidence="4 8" id="KW-0418">Kinase</keyword>
<dbReference type="Pfam" id="PF02518">
    <property type="entry name" value="HATPase_c"/>
    <property type="match status" value="1"/>
</dbReference>
<feature type="coiled-coil region" evidence="6">
    <location>
        <begin position="32"/>
        <end position="66"/>
    </location>
</feature>
<evidence type="ECO:0000256" key="4">
    <source>
        <dbReference type="ARBA" id="ARBA00022777"/>
    </source>
</evidence>
<dbReference type="Pfam" id="PF07730">
    <property type="entry name" value="HisKA_3"/>
    <property type="match status" value="1"/>
</dbReference>
<dbReference type="Proteomes" id="UP000198577">
    <property type="component" value="Unassembled WGS sequence"/>
</dbReference>
<dbReference type="SMART" id="SM00387">
    <property type="entry name" value="HATPase_c"/>
    <property type="match status" value="1"/>
</dbReference>
<dbReference type="PROSITE" id="PS50109">
    <property type="entry name" value="HIS_KIN"/>
    <property type="match status" value="1"/>
</dbReference>
<dbReference type="GO" id="GO:0016020">
    <property type="term" value="C:membrane"/>
    <property type="evidence" value="ECO:0007669"/>
    <property type="project" value="InterPro"/>
</dbReference>
<dbReference type="PIRSF" id="PIRSF003169">
    <property type="entry name" value="STHK_DegS"/>
    <property type="match status" value="1"/>
</dbReference>
<dbReference type="GO" id="GO:0000155">
    <property type="term" value="F:phosphorelay sensor kinase activity"/>
    <property type="evidence" value="ECO:0007669"/>
    <property type="project" value="InterPro"/>
</dbReference>
<dbReference type="GO" id="GO:0046983">
    <property type="term" value="F:protein dimerization activity"/>
    <property type="evidence" value="ECO:0007669"/>
    <property type="project" value="InterPro"/>
</dbReference>
<evidence type="ECO:0000259" key="7">
    <source>
        <dbReference type="PROSITE" id="PS50109"/>
    </source>
</evidence>
<dbReference type="OrthoDB" id="9781904at2"/>
<dbReference type="Pfam" id="PF05384">
    <property type="entry name" value="DegS"/>
    <property type="match status" value="1"/>
</dbReference>